<dbReference type="InterPro" id="IPR006703">
    <property type="entry name" value="G_AIG1"/>
</dbReference>
<dbReference type="PANTHER" id="PTHR10903">
    <property type="entry name" value="GTPASE, IMAP FAMILY MEMBER-RELATED"/>
    <property type="match status" value="1"/>
</dbReference>
<evidence type="ECO:0000256" key="1">
    <source>
        <dbReference type="ARBA" id="ARBA00008535"/>
    </source>
</evidence>
<evidence type="ECO:0000256" key="4">
    <source>
        <dbReference type="SAM" id="Coils"/>
    </source>
</evidence>
<evidence type="ECO:0000256" key="3">
    <source>
        <dbReference type="ARBA" id="ARBA00023134"/>
    </source>
</evidence>
<feature type="coiled-coil region" evidence="4">
    <location>
        <begin position="132"/>
        <end position="159"/>
    </location>
</feature>
<dbReference type="PROSITE" id="PS51720">
    <property type="entry name" value="G_AIG1"/>
    <property type="match status" value="1"/>
</dbReference>
<evidence type="ECO:0000313" key="8">
    <source>
        <dbReference type="Proteomes" id="UP001059041"/>
    </source>
</evidence>
<keyword evidence="2" id="KW-0547">Nucleotide-binding</keyword>
<feature type="compositionally biased region" description="Basic and acidic residues" evidence="5">
    <location>
        <begin position="520"/>
        <end position="537"/>
    </location>
</feature>
<sequence>MMCQTLNCVSLCGPGAHVFLIIIPVGPLTDEDKEEIEKIQKIFYSSDHFMMIFTTDVTVDRNVTDFVESYDECQRLIRLCGGRYRVVGLKEHEKFKAISIELLDYIENMKTEPYSLQMYVRAQEMRGRQETEEKYEAELSEMRSRINELQEKISSYGGKDAQEDLKGLRIVLIGKTGSGKSATGNTILRRNKFQSLLSLGSVTSVCEKGVCEVDGGSVAVVDTPGLFDTTLTNDKVIDEIVKCVSLSSPGPHVFIIVLRLDRFTQEESDAVDLIKKIFGPKVAQFSIVLFTRGDDLKGESIENFVNRSKNKDLNKLLRDCGNRFLVFNNRETHDRSQVTRLINMIEEMKTTNQGQYFTNSMFEEAEMSIKKRMEEILKEKEREIQTQREELKAKHEMEKENMMKRLEEEKRRADEERMQMEKNFREEEETRRKEFEEKEKTERLEQEKETTKQLEDKKQQRAEHLQKIEEMKREIEHQRSLYEQQQREREEEDRKREEKYRQDQEKMKHEQEQIITQLQKRQEDEARKQAEELNEFRERKERHVQELKQMLEERQKQHELLEKLYQHLNQQKGEEIEELRKGVEELKNKTSCVIL</sequence>
<dbReference type="CDD" id="cd01852">
    <property type="entry name" value="AIG1"/>
    <property type="match status" value="1"/>
</dbReference>
<comment type="caution">
    <text evidence="7">The sequence shown here is derived from an EMBL/GenBank/DDBJ whole genome shotgun (WGS) entry which is preliminary data.</text>
</comment>
<organism evidence="7 8">
    <name type="scientific">Triplophysa rosa</name>
    <name type="common">Cave loach</name>
    <dbReference type="NCBI Taxonomy" id="992332"/>
    <lineage>
        <taxon>Eukaryota</taxon>
        <taxon>Metazoa</taxon>
        <taxon>Chordata</taxon>
        <taxon>Craniata</taxon>
        <taxon>Vertebrata</taxon>
        <taxon>Euteleostomi</taxon>
        <taxon>Actinopterygii</taxon>
        <taxon>Neopterygii</taxon>
        <taxon>Teleostei</taxon>
        <taxon>Ostariophysi</taxon>
        <taxon>Cypriniformes</taxon>
        <taxon>Nemacheilidae</taxon>
        <taxon>Triplophysa</taxon>
    </lineage>
</organism>
<feature type="compositionally biased region" description="Basic and acidic residues" evidence="5">
    <location>
        <begin position="407"/>
        <end position="512"/>
    </location>
</feature>
<feature type="domain" description="AIG1-type G" evidence="6">
    <location>
        <begin position="165"/>
        <end position="366"/>
    </location>
</feature>
<dbReference type="Gene3D" id="3.40.50.300">
    <property type="entry name" value="P-loop containing nucleotide triphosphate hydrolases"/>
    <property type="match status" value="2"/>
</dbReference>
<accession>A0A9W8C1F5</accession>
<dbReference type="EMBL" id="JAFHDT010000009">
    <property type="protein sequence ID" value="KAI7805467.1"/>
    <property type="molecule type" value="Genomic_DNA"/>
</dbReference>
<evidence type="ECO:0000313" key="7">
    <source>
        <dbReference type="EMBL" id="KAI7805467.1"/>
    </source>
</evidence>
<gene>
    <name evidence="7" type="ORF">IRJ41_008476</name>
</gene>
<dbReference type="Pfam" id="PF04548">
    <property type="entry name" value="AIG1"/>
    <property type="match status" value="2"/>
</dbReference>
<keyword evidence="4" id="KW-0175">Coiled coil</keyword>
<name>A0A9W8C1F5_TRIRA</name>
<evidence type="ECO:0000256" key="2">
    <source>
        <dbReference type="ARBA" id="ARBA00022741"/>
    </source>
</evidence>
<evidence type="ECO:0000259" key="6">
    <source>
        <dbReference type="PROSITE" id="PS51720"/>
    </source>
</evidence>
<comment type="similarity">
    <text evidence="1">Belongs to the TRAFAC class TrmE-Era-EngA-EngB-Septin-like GTPase superfamily. AIG1/Toc34/Toc159-like paraseptin GTPase family. IAN subfamily.</text>
</comment>
<dbReference type="GO" id="GO:0005525">
    <property type="term" value="F:GTP binding"/>
    <property type="evidence" value="ECO:0007669"/>
    <property type="project" value="UniProtKB-KW"/>
</dbReference>
<keyword evidence="3" id="KW-0342">GTP-binding</keyword>
<dbReference type="InterPro" id="IPR045058">
    <property type="entry name" value="GIMA/IAN/Toc"/>
</dbReference>
<dbReference type="CDD" id="cd14688">
    <property type="entry name" value="bZIP_YAP"/>
    <property type="match status" value="1"/>
</dbReference>
<keyword evidence="8" id="KW-1185">Reference proteome</keyword>
<dbReference type="Proteomes" id="UP001059041">
    <property type="component" value="Linkage Group LG9"/>
</dbReference>
<feature type="region of interest" description="Disordered" evidence="5">
    <location>
        <begin position="407"/>
        <end position="537"/>
    </location>
</feature>
<dbReference type="AlphaFoldDB" id="A0A9W8C1F5"/>
<dbReference type="InterPro" id="IPR027417">
    <property type="entry name" value="P-loop_NTPase"/>
</dbReference>
<proteinExistence type="inferred from homology"/>
<protein>
    <recommendedName>
        <fullName evidence="6">AIG1-type G domain-containing protein</fullName>
    </recommendedName>
</protein>
<dbReference type="PANTHER" id="PTHR10903:SF170">
    <property type="entry name" value="GTPASE IMAP FAMILY MEMBER 7"/>
    <property type="match status" value="1"/>
</dbReference>
<dbReference type="FunFam" id="3.40.50.300:FF:000366">
    <property type="entry name" value="GTPase, IMAP family member 2"/>
    <property type="match status" value="1"/>
</dbReference>
<dbReference type="SUPFAM" id="SSF52540">
    <property type="entry name" value="P-loop containing nucleoside triphosphate hydrolases"/>
    <property type="match status" value="1"/>
</dbReference>
<reference evidence="7" key="1">
    <citation type="submission" date="2021-02" db="EMBL/GenBank/DDBJ databases">
        <title>Comparative genomics reveals that relaxation of natural selection precedes convergent phenotypic evolution of cavefish.</title>
        <authorList>
            <person name="Peng Z."/>
        </authorList>
    </citation>
    <scope>NUCLEOTIDE SEQUENCE</scope>
    <source>
        <tissue evidence="7">Muscle</tissue>
    </source>
</reference>
<evidence type="ECO:0000256" key="5">
    <source>
        <dbReference type="SAM" id="MobiDB-lite"/>
    </source>
</evidence>